<gene>
    <name evidence="1" type="ORF">XIS1_990008</name>
</gene>
<evidence type="ECO:0000313" key="1">
    <source>
        <dbReference type="EMBL" id="SIP75188.1"/>
    </source>
</evidence>
<reference evidence="2" key="1">
    <citation type="submission" date="2016-12" db="EMBL/GenBank/DDBJ databases">
        <authorList>
            <person name="Gaudriault S."/>
        </authorList>
    </citation>
    <scope>NUCLEOTIDE SEQUENCE [LARGE SCALE GENOMIC DNA]</scope>
    <source>
        <strain evidence="2">HGB1681 (deposited as PTA-6826 in the American Type Culture Collection)</strain>
    </source>
</reference>
<name>A0A1N6N260_9GAMM</name>
<accession>A0A1N6N260</accession>
<dbReference type="AlphaFoldDB" id="A0A1N6N260"/>
<dbReference type="Proteomes" id="UP000196435">
    <property type="component" value="Unassembled WGS sequence"/>
</dbReference>
<organism evidence="1 2">
    <name type="scientific">Xenorhabdus innexi</name>
    <dbReference type="NCBI Taxonomy" id="290109"/>
    <lineage>
        <taxon>Bacteria</taxon>
        <taxon>Pseudomonadati</taxon>
        <taxon>Pseudomonadota</taxon>
        <taxon>Gammaproteobacteria</taxon>
        <taxon>Enterobacterales</taxon>
        <taxon>Morganellaceae</taxon>
        <taxon>Xenorhabdus</taxon>
    </lineage>
</organism>
<evidence type="ECO:0000313" key="2">
    <source>
        <dbReference type="Proteomes" id="UP000196435"/>
    </source>
</evidence>
<dbReference type="EMBL" id="FTLG01000246">
    <property type="protein sequence ID" value="SIP75188.1"/>
    <property type="molecule type" value="Genomic_DNA"/>
</dbReference>
<protein>
    <submittedName>
        <fullName evidence="1">Uncharacterized protein</fullName>
    </submittedName>
</protein>
<proteinExistence type="predicted"/>
<sequence length="39" mass="4223">MTIVAIVRAPAASSDFARLDNYCDKRQTVGTGKPRDNAL</sequence>